<dbReference type="EMBL" id="CP093326">
    <property type="protein sequence ID" value="UNK44408.1"/>
    <property type="molecule type" value="Genomic_DNA"/>
</dbReference>
<protein>
    <recommendedName>
        <fullName evidence="3">STAS domain-containing protein</fullName>
    </recommendedName>
</protein>
<evidence type="ECO:0000313" key="2">
    <source>
        <dbReference type="Proteomes" id="UP000829069"/>
    </source>
</evidence>
<name>A0ABY3W787_9MICC</name>
<organism evidence="1 2">
    <name type="scientific">Arthrobacter sulfonylureivorans</name>
    <dbReference type="NCBI Taxonomy" id="2486855"/>
    <lineage>
        <taxon>Bacteria</taxon>
        <taxon>Bacillati</taxon>
        <taxon>Actinomycetota</taxon>
        <taxon>Actinomycetes</taxon>
        <taxon>Micrococcales</taxon>
        <taxon>Micrococcaceae</taxon>
        <taxon>Arthrobacter</taxon>
    </lineage>
</organism>
<dbReference type="Proteomes" id="UP000829069">
    <property type="component" value="Chromosome"/>
</dbReference>
<proteinExistence type="predicted"/>
<keyword evidence="2" id="KW-1185">Reference proteome</keyword>
<gene>
    <name evidence="1" type="ORF">MNQ99_10355</name>
</gene>
<evidence type="ECO:0000313" key="1">
    <source>
        <dbReference type="EMBL" id="UNK44408.1"/>
    </source>
</evidence>
<evidence type="ECO:0008006" key="3">
    <source>
        <dbReference type="Google" id="ProtNLM"/>
    </source>
</evidence>
<reference evidence="1 2" key="1">
    <citation type="submission" date="2022-03" db="EMBL/GenBank/DDBJ databases">
        <title>Isotopic signatures of nitrous oxide derived from detoxification processes.</title>
        <authorList>
            <person name="Behrendt U."/>
            <person name="Buchen C."/>
            <person name="Well R."/>
            <person name="Ulrich A."/>
            <person name="Rohe L."/>
            <person name="Kolb S."/>
            <person name="Schloter M."/>
            <person name="Horn M.A."/>
            <person name="Augustin J."/>
        </authorList>
    </citation>
    <scope>NUCLEOTIDE SEQUENCE [LARGE SCALE GENOMIC DNA]</scope>
    <source>
        <strain evidence="1 2">S4-C24</strain>
    </source>
</reference>
<sequence length="109" mass="11500">MDPKLRVVVHVDIDRESAQIEVRGHVTTRNIVALYSLVRRTSALASGLGVIINLQHARIEAAALEELHDCSASEHLPGYVAHEGEGCRLRVIDPPGTGAAALAMAGSAG</sequence>
<accession>A0ABY3W787</accession>
<dbReference type="RefSeq" id="WP_127512601.1">
    <property type="nucleotide sequence ID" value="NZ_CP093326.1"/>
</dbReference>